<comment type="caution">
    <text evidence="1">The sequence shown here is derived from an EMBL/GenBank/DDBJ whole genome shotgun (WGS) entry which is preliminary data.</text>
</comment>
<accession>A0ACB8V1F1</accession>
<proteinExistence type="predicted"/>
<name>A0ACB8V1F1_9EURO</name>
<sequence length="233" mass="23683">MQLSCALILAALTAGSTAHFVLKDPPPRGFSEDQLVNFPCGGQAPSRQRYDVSLVRPTVNIALQMGHDQSAVQVLMALGTDPGSNFNITLKPTFRQVGLGDFCIPGISLDRDVLGVDPIENMNATIQVVTNGDPKGGLYNCADIFFSSRANLPDAGKCKNGTGVSAQLFSGAAAQRNANVSTPNGQAQSGGGSSSSGTSSGAPRPTSSSSAASLDTAAWGVMGAVVAGGLALL</sequence>
<organism evidence="1">
    <name type="scientific">Ophidiomyces ophidiicola</name>
    <dbReference type="NCBI Taxonomy" id="1387563"/>
    <lineage>
        <taxon>Eukaryota</taxon>
        <taxon>Fungi</taxon>
        <taxon>Dikarya</taxon>
        <taxon>Ascomycota</taxon>
        <taxon>Pezizomycotina</taxon>
        <taxon>Eurotiomycetes</taxon>
        <taxon>Eurotiomycetidae</taxon>
        <taxon>Onygenales</taxon>
        <taxon>Onygenaceae</taxon>
        <taxon>Ophidiomyces</taxon>
    </lineage>
</organism>
<evidence type="ECO:0000313" key="1">
    <source>
        <dbReference type="EMBL" id="KAI2389690.1"/>
    </source>
</evidence>
<dbReference type="EMBL" id="JALBCA010000022">
    <property type="protein sequence ID" value="KAI2389690.1"/>
    <property type="molecule type" value="Genomic_DNA"/>
</dbReference>
<protein>
    <submittedName>
        <fullName evidence="1">Uncharacterized protein</fullName>
    </submittedName>
</protein>
<reference evidence="1" key="1">
    <citation type="journal article" date="2022" name="bioRxiv">
        <title>Population genetic analysis of Ophidiomyces ophidiicola, the causative agent of snake fungal disease, indicates recent introductions to the USA.</title>
        <authorList>
            <person name="Ladner J.T."/>
            <person name="Palmer J.M."/>
            <person name="Ettinger C.L."/>
            <person name="Stajich J.E."/>
            <person name="Farrell T.M."/>
            <person name="Glorioso B.M."/>
            <person name="Lawson B."/>
            <person name="Price S.J."/>
            <person name="Stengle A.G."/>
            <person name="Grear D.A."/>
            <person name="Lorch J.M."/>
        </authorList>
    </citation>
    <scope>NUCLEOTIDE SEQUENCE</scope>
    <source>
        <strain evidence="1">NWHC 24266-5</strain>
    </source>
</reference>
<gene>
    <name evidence="1" type="ORF">LOY88_001964</name>
</gene>